<keyword evidence="7 10" id="KW-0653">Protein transport</keyword>
<keyword evidence="4 10" id="KW-1003">Cell membrane</keyword>
<evidence type="ECO:0000313" key="15">
    <source>
        <dbReference type="Proteomes" id="UP000243518"/>
    </source>
</evidence>
<evidence type="ECO:0000313" key="14">
    <source>
        <dbReference type="EMBL" id="SEG45485.1"/>
    </source>
</evidence>
<keyword evidence="8 10" id="KW-1133">Transmembrane helix</keyword>
<dbReference type="Gene3D" id="3.30.1150.10">
    <property type="match status" value="1"/>
</dbReference>
<keyword evidence="10" id="KW-0735">Signal-anchor</keyword>
<evidence type="ECO:0000256" key="2">
    <source>
        <dbReference type="ARBA" id="ARBA00006555"/>
    </source>
</evidence>
<comment type="subcellular location">
    <subcellularLocation>
        <location evidence="1 10">Cell inner membrane</location>
        <topology evidence="1 10">Single-pass membrane protein</topology>
        <orientation evidence="1 10">Periplasmic side</orientation>
    </subcellularLocation>
</comment>
<dbReference type="Proteomes" id="UP000243518">
    <property type="component" value="Unassembled WGS sequence"/>
</dbReference>
<feature type="region of interest" description="Disordered" evidence="12">
    <location>
        <begin position="1"/>
        <end position="38"/>
    </location>
</feature>
<evidence type="ECO:0000256" key="1">
    <source>
        <dbReference type="ARBA" id="ARBA00004383"/>
    </source>
</evidence>
<reference evidence="14 15" key="1">
    <citation type="submission" date="2016-10" db="EMBL/GenBank/DDBJ databases">
        <authorList>
            <person name="Varghese N."/>
            <person name="Submissions S."/>
        </authorList>
    </citation>
    <scope>NUCLEOTIDE SEQUENCE [LARGE SCALE GENOMIC DNA]</scope>
    <source>
        <strain evidence="14 15">CECT 8317</strain>
    </source>
</reference>
<dbReference type="GO" id="GO:0015031">
    <property type="term" value="P:protein transport"/>
    <property type="evidence" value="ECO:0007669"/>
    <property type="project" value="UniProtKB-UniRule"/>
</dbReference>
<dbReference type="PROSITE" id="PS52015">
    <property type="entry name" value="TONB_CTD"/>
    <property type="match status" value="1"/>
</dbReference>
<dbReference type="GO" id="GO:0030288">
    <property type="term" value="C:outer membrane-bounded periplasmic space"/>
    <property type="evidence" value="ECO:0007669"/>
    <property type="project" value="InterPro"/>
</dbReference>
<evidence type="ECO:0000259" key="13">
    <source>
        <dbReference type="PROSITE" id="PS52015"/>
    </source>
</evidence>
<evidence type="ECO:0000256" key="12">
    <source>
        <dbReference type="SAM" id="MobiDB-lite"/>
    </source>
</evidence>
<organism evidence="14 15">
    <name type="scientific">Halopseudomonas aestusnigri</name>
    <dbReference type="NCBI Taxonomy" id="857252"/>
    <lineage>
        <taxon>Bacteria</taxon>
        <taxon>Pseudomonadati</taxon>
        <taxon>Pseudomonadota</taxon>
        <taxon>Gammaproteobacteria</taxon>
        <taxon>Pseudomonadales</taxon>
        <taxon>Pseudomonadaceae</taxon>
        <taxon>Halopseudomonas</taxon>
    </lineage>
</organism>
<name>A0AAQ1JQE9_9GAMM</name>
<dbReference type="SUPFAM" id="SSF74653">
    <property type="entry name" value="TolA/TonB C-terminal domain"/>
    <property type="match status" value="1"/>
</dbReference>
<dbReference type="GO" id="GO:0031992">
    <property type="term" value="F:energy transducer activity"/>
    <property type="evidence" value="ECO:0007669"/>
    <property type="project" value="InterPro"/>
</dbReference>
<feature type="compositionally biased region" description="Polar residues" evidence="12">
    <location>
        <begin position="144"/>
        <end position="158"/>
    </location>
</feature>
<dbReference type="InterPro" id="IPR051045">
    <property type="entry name" value="TonB-dependent_transducer"/>
</dbReference>
<dbReference type="GO" id="GO:0015891">
    <property type="term" value="P:siderophore transport"/>
    <property type="evidence" value="ECO:0007669"/>
    <property type="project" value="InterPro"/>
</dbReference>
<feature type="domain" description="TonB C-terminal" evidence="13">
    <location>
        <begin position="222"/>
        <end position="318"/>
    </location>
</feature>
<protein>
    <recommendedName>
        <fullName evidence="10">Protein TonB</fullName>
    </recommendedName>
</protein>
<dbReference type="AlphaFoldDB" id="A0AAQ1JQE9"/>
<feature type="transmembrane region" description="Helical" evidence="10">
    <location>
        <begin position="44"/>
        <end position="64"/>
    </location>
</feature>
<dbReference type="Pfam" id="PF03544">
    <property type="entry name" value="TonB_C"/>
    <property type="match status" value="1"/>
</dbReference>
<feature type="coiled-coil region" evidence="11">
    <location>
        <begin position="171"/>
        <end position="198"/>
    </location>
</feature>
<feature type="compositionally biased region" description="Pro residues" evidence="12">
    <location>
        <begin position="129"/>
        <end position="141"/>
    </location>
</feature>
<dbReference type="InterPro" id="IPR037682">
    <property type="entry name" value="TonB_C"/>
</dbReference>
<keyword evidence="11" id="KW-0175">Coiled coil</keyword>
<proteinExistence type="inferred from homology"/>
<dbReference type="PRINTS" id="PR01374">
    <property type="entry name" value="TONBPROTEIN"/>
</dbReference>
<dbReference type="GO" id="GO:0098797">
    <property type="term" value="C:plasma membrane protein complex"/>
    <property type="evidence" value="ECO:0007669"/>
    <property type="project" value="TreeGrafter"/>
</dbReference>
<evidence type="ECO:0000256" key="9">
    <source>
        <dbReference type="ARBA" id="ARBA00023136"/>
    </source>
</evidence>
<evidence type="ECO:0000256" key="11">
    <source>
        <dbReference type="SAM" id="Coils"/>
    </source>
</evidence>
<feature type="compositionally biased region" description="Low complexity" evidence="12">
    <location>
        <begin position="24"/>
        <end position="36"/>
    </location>
</feature>
<comment type="function">
    <text evidence="10">Interacts with outer membrane receptor proteins that carry out high-affinity binding and energy dependent uptake into the periplasmic space of specific substrates. It could act to transduce energy from the cytoplasmic membrane to specific energy-requiring processes in the outer membrane, resulting in the release into the periplasm of ligands bound by these outer membrane proteins.</text>
</comment>
<keyword evidence="3 10" id="KW-0813">Transport</keyword>
<dbReference type="InterPro" id="IPR003538">
    <property type="entry name" value="TonB"/>
</dbReference>
<evidence type="ECO:0000256" key="7">
    <source>
        <dbReference type="ARBA" id="ARBA00022927"/>
    </source>
</evidence>
<evidence type="ECO:0000256" key="4">
    <source>
        <dbReference type="ARBA" id="ARBA00022475"/>
    </source>
</evidence>
<keyword evidence="5 10" id="KW-0997">Cell inner membrane</keyword>
<feature type="region of interest" description="Disordered" evidence="12">
    <location>
        <begin position="101"/>
        <end position="168"/>
    </location>
</feature>
<dbReference type="PANTHER" id="PTHR33446:SF11">
    <property type="entry name" value="TONB3"/>
    <property type="match status" value="1"/>
</dbReference>
<dbReference type="FunFam" id="3.30.1150.10:FF:000012">
    <property type="entry name" value="Energy transducer TonB"/>
    <property type="match status" value="1"/>
</dbReference>
<comment type="similarity">
    <text evidence="2 10">Belongs to the TonB family.</text>
</comment>
<dbReference type="NCBIfam" id="TIGR01352">
    <property type="entry name" value="tonB_Cterm"/>
    <property type="match status" value="1"/>
</dbReference>
<dbReference type="PANTHER" id="PTHR33446">
    <property type="entry name" value="PROTEIN TONB-RELATED"/>
    <property type="match status" value="1"/>
</dbReference>
<sequence length="320" mass="35242">MDFCGHRGQTSPDSDSTQHMDRMNNAAPPLASNSPPTVTPRDRLGFTLFLAAVLHALVILGITFDIPTPSELSKSLEITLATQQSEAPPEDADYLAQMNQQGSGTLEEKAAPSTTEEAPFQDSEINRISPPPQVSAPPPAPVQQKTVTTTAPSQQRVTTAPPSPKPLPAPAAQLRFDMNDLSREIASLEAQLAEERQAYARRPRILRLNAASTMQDKGAFYKDAWRRKVEQVGNLNYPAQARANRIYGSLRLLVQINRDGTLRDVQILESSGEQVLDQAAMRIVRLAAPFMPFTGDLMDIDVLEIIRTWRFEPGDRVSSF</sequence>
<keyword evidence="9 10" id="KW-0472">Membrane</keyword>
<gene>
    <name evidence="14" type="ORF">SAMN05216586_10769</name>
</gene>
<dbReference type="InterPro" id="IPR006260">
    <property type="entry name" value="TonB/TolA_C"/>
</dbReference>
<dbReference type="EMBL" id="FNVE01000007">
    <property type="protein sequence ID" value="SEG45485.1"/>
    <property type="molecule type" value="Genomic_DNA"/>
</dbReference>
<keyword evidence="6 10" id="KW-0812">Transmembrane</keyword>
<accession>A0AAQ1JQE9</accession>
<evidence type="ECO:0000256" key="6">
    <source>
        <dbReference type="ARBA" id="ARBA00022692"/>
    </source>
</evidence>
<dbReference type="GO" id="GO:0055085">
    <property type="term" value="P:transmembrane transport"/>
    <property type="evidence" value="ECO:0007669"/>
    <property type="project" value="InterPro"/>
</dbReference>
<evidence type="ECO:0000256" key="5">
    <source>
        <dbReference type="ARBA" id="ARBA00022519"/>
    </source>
</evidence>
<evidence type="ECO:0000256" key="10">
    <source>
        <dbReference type="RuleBase" id="RU362123"/>
    </source>
</evidence>
<evidence type="ECO:0000256" key="3">
    <source>
        <dbReference type="ARBA" id="ARBA00022448"/>
    </source>
</evidence>
<keyword evidence="15" id="KW-1185">Reference proteome</keyword>
<evidence type="ECO:0000256" key="8">
    <source>
        <dbReference type="ARBA" id="ARBA00022989"/>
    </source>
</evidence>
<comment type="caution">
    <text evidence="14">The sequence shown here is derived from an EMBL/GenBank/DDBJ whole genome shotgun (WGS) entry which is preliminary data.</text>
</comment>